<keyword evidence="1" id="KW-0732">Signal</keyword>
<organism evidence="2 3">
    <name type="scientific">Orbilia javanica</name>
    <dbReference type="NCBI Taxonomy" id="47235"/>
    <lineage>
        <taxon>Eukaryota</taxon>
        <taxon>Fungi</taxon>
        <taxon>Dikarya</taxon>
        <taxon>Ascomycota</taxon>
        <taxon>Pezizomycotina</taxon>
        <taxon>Orbiliomycetes</taxon>
        <taxon>Orbiliales</taxon>
        <taxon>Orbiliaceae</taxon>
        <taxon>Orbilia</taxon>
    </lineage>
</organism>
<evidence type="ECO:0000313" key="2">
    <source>
        <dbReference type="EMBL" id="KAK6330547.1"/>
    </source>
</evidence>
<dbReference type="EMBL" id="JAVHNR010000011">
    <property type="protein sequence ID" value="KAK6330547.1"/>
    <property type="molecule type" value="Genomic_DNA"/>
</dbReference>
<feature type="chain" id="PRO_5042920452" evidence="1">
    <location>
        <begin position="19"/>
        <end position="167"/>
    </location>
</feature>
<dbReference type="Proteomes" id="UP001313282">
    <property type="component" value="Unassembled WGS sequence"/>
</dbReference>
<dbReference type="AlphaFoldDB" id="A0AAN8MET0"/>
<feature type="signal peptide" evidence="1">
    <location>
        <begin position="1"/>
        <end position="18"/>
    </location>
</feature>
<reference evidence="2 3" key="1">
    <citation type="submission" date="2019-10" db="EMBL/GenBank/DDBJ databases">
        <authorList>
            <person name="Palmer J.M."/>
        </authorList>
    </citation>
    <scope>NUCLEOTIDE SEQUENCE [LARGE SCALE GENOMIC DNA]</scope>
    <source>
        <strain evidence="2 3">TWF718</strain>
    </source>
</reference>
<keyword evidence="3" id="KW-1185">Reference proteome</keyword>
<name>A0AAN8MET0_9PEZI</name>
<evidence type="ECO:0000313" key="3">
    <source>
        <dbReference type="Proteomes" id="UP001313282"/>
    </source>
</evidence>
<sequence length="167" mass="18686">MMRLIILVAHVYGCVVYSGRLQKPIHIEFTAGAANDKCMKETGNSKNIDVSDGGVQCADIGNVKSGCITGDSYWTLSYTGNDTHSGSIQVKFGKPVGKDAYVDIKKDGRGTTICTTKTECSYQEKIQWPHKERQPLYFIFYPEHHAAQMAIKMDSPHEDDKHERLEL</sequence>
<gene>
    <name evidence="2" type="ORF">TWF718_002747</name>
</gene>
<comment type="caution">
    <text evidence="2">The sequence shown here is derived from an EMBL/GenBank/DDBJ whole genome shotgun (WGS) entry which is preliminary data.</text>
</comment>
<evidence type="ECO:0000256" key="1">
    <source>
        <dbReference type="SAM" id="SignalP"/>
    </source>
</evidence>
<accession>A0AAN8MET0</accession>
<protein>
    <submittedName>
        <fullName evidence="2">Uncharacterized protein</fullName>
    </submittedName>
</protein>
<proteinExistence type="predicted"/>